<evidence type="ECO:0000256" key="1">
    <source>
        <dbReference type="ARBA" id="ARBA00001946"/>
    </source>
</evidence>
<evidence type="ECO:0000313" key="13">
    <source>
        <dbReference type="EMBL" id="QDT95252.1"/>
    </source>
</evidence>
<protein>
    <recommendedName>
        <fullName evidence="3">tRNA(His) guanylyltransferase</fullName>
        <ecNumber evidence="3">2.7.7.79</ecNumber>
    </recommendedName>
</protein>
<evidence type="ECO:0000256" key="6">
    <source>
        <dbReference type="ARBA" id="ARBA00022695"/>
    </source>
</evidence>
<dbReference type="GO" id="GO:0006400">
    <property type="term" value="P:tRNA modification"/>
    <property type="evidence" value="ECO:0007669"/>
    <property type="project" value="InterPro"/>
</dbReference>
<keyword evidence="4 13" id="KW-0808">Transferase</keyword>
<dbReference type="Pfam" id="PF04446">
    <property type="entry name" value="Thg1"/>
    <property type="match status" value="1"/>
</dbReference>
<sequence>MKKFNELDKKMRVFETAADYCVLPGLFMVARLDGRSFTRLTKEVCQFEAPFDERFRDLMVATTESLMTCGFRVLYAYTESDEISLLFSLEDQLFGRKLRKYNSTLAAEASAKFSLLIGDVATFDCRISQLPSVELVVDYFRWRNEDAVRNALSAYCYWTLRKDCLDEQAATKRLLGLSVSQKNELLFQYGINFNDVPDWQKRGIGLYWEVYEKPAVNPINGEDVIAQRRRIKKDYDLPMKDEYSEFVKNIFK</sequence>
<keyword evidence="8" id="KW-0547">Nucleotide-binding</keyword>
<evidence type="ECO:0000256" key="2">
    <source>
        <dbReference type="ARBA" id="ARBA00010113"/>
    </source>
</evidence>
<reference evidence="13 14" key="1">
    <citation type="submission" date="2019-03" db="EMBL/GenBank/DDBJ databases">
        <title>Deep-cultivation of Planctomycetes and their phenomic and genomic characterization uncovers novel biology.</title>
        <authorList>
            <person name="Wiegand S."/>
            <person name="Jogler M."/>
            <person name="Boedeker C."/>
            <person name="Pinto D."/>
            <person name="Vollmers J."/>
            <person name="Rivas-Marin E."/>
            <person name="Kohn T."/>
            <person name="Peeters S.H."/>
            <person name="Heuer A."/>
            <person name="Rast P."/>
            <person name="Oberbeckmann S."/>
            <person name="Bunk B."/>
            <person name="Jeske O."/>
            <person name="Meyerdierks A."/>
            <person name="Storesund J.E."/>
            <person name="Kallscheuer N."/>
            <person name="Luecker S."/>
            <person name="Lage O.M."/>
            <person name="Pohl T."/>
            <person name="Merkel B.J."/>
            <person name="Hornburger P."/>
            <person name="Mueller R.-W."/>
            <person name="Bruemmer F."/>
            <person name="Labrenz M."/>
            <person name="Spormann A.M."/>
            <person name="Op den Camp H."/>
            <person name="Overmann J."/>
            <person name="Amann R."/>
            <person name="Jetten M.S.M."/>
            <person name="Mascher T."/>
            <person name="Medema M.H."/>
            <person name="Devos D.P."/>
            <person name="Kaster A.-K."/>
            <person name="Ovreas L."/>
            <person name="Rohde M."/>
            <person name="Galperin M.Y."/>
            <person name="Jogler C."/>
        </authorList>
    </citation>
    <scope>NUCLEOTIDE SEQUENCE [LARGE SCALE GENOMIC DNA]</scope>
    <source>
        <strain evidence="13 14">V144</strain>
    </source>
</reference>
<gene>
    <name evidence="13" type="ORF">V144x_06940</name>
</gene>
<dbReference type="InterPro" id="IPR038469">
    <property type="entry name" value="tRNAHis_GuaTrfase_Thg1_sf"/>
</dbReference>
<name>A0A517VQH1_9PLAN</name>
<keyword evidence="6 13" id="KW-0548">Nucleotidyltransferase</keyword>
<dbReference type="Proteomes" id="UP000318704">
    <property type="component" value="Chromosome"/>
</dbReference>
<keyword evidence="10" id="KW-0342">GTP-binding</keyword>
<dbReference type="InterPro" id="IPR025845">
    <property type="entry name" value="Thg1_C_dom"/>
</dbReference>
<proteinExistence type="inferred from homology"/>
<dbReference type="PANTHER" id="PTHR12729">
    <property type="entry name" value="TRNA(HIS) GUANYLYLTRANSFERASE-RELATED"/>
    <property type="match status" value="1"/>
</dbReference>
<dbReference type="AlphaFoldDB" id="A0A517VQH1"/>
<evidence type="ECO:0000256" key="5">
    <source>
        <dbReference type="ARBA" id="ARBA00022694"/>
    </source>
</evidence>
<evidence type="ECO:0000256" key="3">
    <source>
        <dbReference type="ARBA" id="ARBA00012511"/>
    </source>
</evidence>
<dbReference type="InterPro" id="IPR024956">
    <property type="entry name" value="tRNAHis_GuaTrfase_cat"/>
</dbReference>
<evidence type="ECO:0000256" key="10">
    <source>
        <dbReference type="ARBA" id="ARBA00023134"/>
    </source>
</evidence>
<evidence type="ECO:0000313" key="14">
    <source>
        <dbReference type="Proteomes" id="UP000318704"/>
    </source>
</evidence>
<dbReference type="Pfam" id="PF14413">
    <property type="entry name" value="Thg1C"/>
    <property type="match status" value="1"/>
</dbReference>
<dbReference type="KEGG" id="gaw:V144x_06940"/>
<evidence type="ECO:0000256" key="7">
    <source>
        <dbReference type="ARBA" id="ARBA00022723"/>
    </source>
</evidence>
<evidence type="ECO:0000256" key="4">
    <source>
        <dbReference type="ARBA" id="ARBA00022679"/>
    </source>
</evidence>
<accession>A0A517VQH1</accession>
<dbReference type="RefSeq" id="WP_144981369.1">
    <property type="nucleotide sequence ID" value="NZ_CP037920.1"/>
</dbReference>
<keyword evidence="7" id="KW-0479">Metal-binding</keyword>
<keyword evidence="9" id="KW-0460">Magnesium</keyword>
<evidence type="ECO:0000259" key="12">
    <source>
        <dbReference type="Pfam" id="PF14413"/>
    </source>
</evidence>
<evidence type="ECO:0000259" key="11">
    <source>
        <dbReference type="Pfam" id="PF04446"/>
    </source>
</evidence>
<dbReference type="EMBL" id="CP037920">
    <property type="protein sequence ID" value="QDT95252.1"/>
    <property type="molecule type" value="Genomic_DNA"/>
</dbReference>
<dbReference type="GO" id="GO:0005525">
    <property type="term" value="F:GTP binding"/>
    <property type="evidence" value="ECO:0007669"/>
    <property type="project" value="UniProtKB-KW"/>
</dbReference>
<feature type="domain" description="tRNAHis guanylyltransferase catalytic" evidence="11">
    <location>
        <begin position="9"/>
        <end position="131"/>
    </location>
</feature>
<keyword evidence="5" id="KW-0819">tRNA processing</keyword>
<dbReference type="PANTHER" id="PTHR12729:SF6">
    <property type="entry name" value="TRNA(HIS) GUANYLYLTRANSFERASE-RELATED"/>
    <property type="match status" value="1"/>
</dbReference>
<comment type="cofactor">
    <cofactor evidence="1">
        <name>Mg(2+)</name>
        <dbReference type="ChEBI" id="CHEBI:18420"/>
    </cofactor>
</comment>
<evidence type="ECO:0000256" key="8">
    <source>
        <dbReference type="ARBA" id="ARBA00022741"/>
    </source>
</evidence>
<dbReference type="GO" id="GO:0008193">
    <property type="term" value="F:tRNA guanylyltransferase activity"/>
    <property type="evidence" value="ECO:0007669"/>
    <property type="project" value="UniProtKB-EC"/>
</dbReference>
<dbReference type="Gene3D" id="3.30.70.3000">
    <property type="match status" value="1"/>
</dbReference>
<organism evidence="13 14">
    <name type="scientific">Gimesia aquarii</name>
    <dbReference type="NCBI Taxonomy" id="2527964"/>
    <lineage>
        <taxon>Bacteria</taxon>
        <taxon>Pseudomonadati</taxon>
        <taxon>Planctomycetota</taxon>
        <taxon>Planctomycetia</taxon>
        <taxon>Planctomycetales</taxon>
        <taxon>Planctomycetaceae</taxon>
        <taxon>Gimesia</taxon>
    </lineage>
</organism>
<dbReference type="GO" id="GO:0000287">
    <property type="term" value="F:magnesium ion binding"/>
    <property type="evidence" value="ECO:0007669"/>
    <property type="project" value="InterPro"/>
</dbReference>
<evidence type="ECO:0000256" key="9">
    <source>
        <dbReference type="ARBA" id="ARBA00022842"/>
    </source>
</evidence>
<dbReference type="EC" id="2.7.7.79" evidence="3"/>
<feature type="domain" description="Thg1 C-terminal" evidence="12">
    <location>
        <begin position="136"/>
        <end position="220"/>
    </location>
</feature>
<dbReference type="InterPro" id="IPR007537">
    <property type="entry name" value="tRNAHis_GuaTrfase_Thg1"/>
</dbReference>
<comment type="similarity">
    <text evidence="2">Belongs to the tRNA(His) guanylyltransferase family.</text>
</comment>